<keyword evidence="3" id="KW-1185">Reference proteome</keyword>
<feature type="transmembrane region" description="Helical" evidence="1">
    <location>
        <begin position="98"/>
        <end position="118"/>
    </location>
</feature>
<evidence type="ECO:0008006" key="4">
    <source>
        <dbReference type="Google" id="ProtNLM"/>
    </source>
</evidence>
<accession>A0A0G3X9R7</accession>
<reference evidence="2 3" key="1">
    <citation type="submission" date="2015-06" db="EMBL/GenBank/DDBJ databases">
        <authorList>
            <person name="Kim K.M."/>
        </authorList>
    </citation>
    <scope>NUCLEOTIDE SEQUENCE [LARGE SCALE GENOMIC DNA]</scope>
    <source>
        <strain evidence="2 3">KCTC 22370</strain>
    </source>
</reference>
<dbReference type="PATRIC" id="fig|543877.4.peg.1913"/>
<dbReference type="Proteomes" id="UP000037643">
    <property type="component" value="Chromosome"/>
</dbReference>
<sequence>MTQLRALIRRHRHLAIALLVLAFCFKIVVPAGMMVSATPDRLLTVTICTGGVNETETVDILVPGSRDHGPAHPGDAAKADHCAFAGLAKAALGGADPILLAAAFAFILVLGLAPRTLAPLARIPYLRPPLRAPPAAA</sequence>
<evidence type="ECO:0000256" key="1">
    <source>
        <dbReference type="SAM" id="Phobius"/>
    </source>
</evidence>
<dbReference type="STRING" id="543877.AM2010_1885"/>
<evidence type="ECO:0000313" key="3">
    <source>
        <dbReference type="Proteomes" id="UP000037643"/>
    </source>
</evidence>
<dbReference type="AlphaFoldDB" id="A0A0G3X9R7"/>
<keyword evidence="1" id="KW-0812">Transmembrane</keyword>
<organism evidence="2 3">
    <name type="scientific">Pelagerythrobacter marensis</name>
    <dbReference type="NCBI Taxonomy" id="543877"/>
    <lineage>
        <taxon>Bacteria</taxon>
        <taxon>Pseudomonadati</taxon>
        <taxon>Pseudomonadota</taxon>
        <taxon>Alphaproteobacteria</taxon>
        <taxon>Sphingomonadales</taxon>
        <taxon>Erythrobacteraceae</taxon>
        <taxon>Pelagerythrobacter</taxon>
    </lineage>
</organism>
<dbReference type="OrthoDB" id="7428717at2"/>
<dbReference type="KEGG" id="amx:AM2010_1885"/>
<protein>
    <recommendedName>
        <fullName evidence="4">DUF2946 domain-containing protein</fullName>
    </recommendedName>
</protein>
<dbReference type="RefSeq" id="WP_047806858.1">
    <property type="nucleotide sequence ID" value="NZ_CP011805.1"/>
</dbReference>
<gene>
    <name evidence="2" type="ORF">AM2010_1885</name>
</gene>
<keyword evidence="1" id="KW-0472">Membrane</keyword>
<proteinExistence type="predicted"/>
<keyword evidence="1" id="KW-1133">Transmembrane helix</keyword>
<dbReference type="EMBL" id="CP011805">
    <property type="protein sequence ID" value="AKM07947.1"/>
    <property type="molecule type" value="Genomic_DNA"/>
</dbReference>
<dbReference type="Pfam" id="PF11162">
    <property type="entry name" value="DUF2946"/>
    <property type="match status" value="1"/>
</dbReference>
<dbReference type="InterPro" id="IPR021333">
    <property type="entry name" value="DUF2946"/>
</dbReference>
<evidence type="ECO:0000313" key="2">
    <source>
        <dbReference type="EMBL" id="AKM07947.1"/>
    </source>
</evidence>
<name>A0A0G3X9R7_9SPHN</name>